<accession>A0ABW1ENP5</accession>
<evidence type="ECO:0000313" key="3">
    <source>
        <dbReference type="Proteomes" id="UP001596067"/>
    </source>
</evidence>
<reference evidence="3" key="1">
    <citation type="journal article" date="2019" name="Int. J. Syst. Evol. Microbiol.">
        <title>The Global Catalogue of Microorganisms (GCM) 10K type strain sequencing project: providing services to taxonomists for standard genome sequencing and annotation.</title>
        <authorList>
            <consortium name="The Broad Institute Genomics Platform"/>
            <consortium name="The Broad Institute Genome Sequencing Center for Infectious Disease"/>
            <person name="Wu L."/>
            <person name="Ma J."/>
        </authorList>
    </citation>
    <scope>NUCLEOTIDE SEQUENCE [LARGE SCALE GENOMIC DNA]</scope>
    <source>
        <strain evidence="3">CGMCC 4.1469</strain>
    </source>
</reference>
<evidence type="ECO:0000256" key="1">
    <source>
        <dbReference type="SAM" id="SignalP"/>
    </source>
</evidence>
<protein>
    <recommendedName>
        <fullName evidence="4">SnoaL-like domain-containing protein</fullName>
    </recommendedName>
</protein>
<keyword evidence="1" id="KW-0732">Signal</keyword>
<gene>
    <name evidence="2" type="ORF">ACFP0N_00145</name>
</gene>
<keyword evidence="3" id="KW-1185">Reference proteome</keyword>
<comment type="caution">
    <text evidence="2">The sequence shown here is derived from an EMBL/GenBank/DDBJ whole genome shotgun (WGS) entry which is preliminary data.</text>
</comment>
<dbReference type="EMBL" id="JBHSOD010000001">
    <property type="protein sequence ID" value="MFC5883385.1"/>
    <property type="molecule type" value="Genomic_DNA"/>
</dbReference>
<feature type="chain" id="PRO_5045142413" description="SnoaL-like domain-containing protein" evidence="1">
    <location>
        <begin position="28"/>
        <end position="354"/>
    </location>
</feature>
<dbReference type="Proteomes" id="UP001596067">
    <property type="component" value="Unassembled WGS sequence"/>
</dbReference>
<dbReference type="InterPro" id="IPR032710">
    <property type="entry name" value="NTF2-like_dom_sf"/>
</dbReference>
<dbReference type="RefSeq" id="WP_313766196.1">
    <property type="nucleotide sequence ID" value="NZ_BAAAVH010000072.1"/>
</dbReference>
<evidence type="ECO:0000313" key="2">
    <source>
        <dbReference type="EMBL" id="MFC5883385.1"/>
    </source>
</evidence>
<proteinExistence type="predicted"/>
<evidence type="ECO:0008006" key="4">
    <source>
        <dbReference type="Google" id="ProtNLM"/>
    </source>
</evidence>
<dbReference type="SUPFAM" id="SSF54427">
    <property type="entry name" value="NTF2-like"/>
    <property type="match status" value="2"/>
</dbReference>
<feature type="signal peptide" evidence="1">
    <location>
        <begin position="1"/>
        <end position="27"/>
    </location>
</feature>
<name>A0ABW1ENP5_9ACTN</name>
<dbReference type="Gene3D" id="3.10.450.50">
    <property type="match status" value="1"/>
</dbReference>
<sequence length="354" mass="38276">MPATTARTSLIVAAAVAVGLSTVTAVATGASAGPRDTGVECAEVRAKVDRVEGRITPNACAFMKRQLAFGEVPTGTPPAPGDLSHPRVQAYLDIFDDEATLWEAGSAPQRGRTAIGTSITGSLRLAPDFRYRGTEIVAEGASMMFGQWNEVTLKGHKVAYPQVARNVLGDYGKTIQARRYYDRYELFRYAAPELRSPFADIADAAPAQPQNSRNRTPERFRADEISDRLTAWNAHDAKTLVARMAGASLTAPGLSTPLTTTEAKAAYLQRLFTDAQVTFKPGQAAFGRSTTYLEWYGTATVLKGRPDAPAGTEIPFGIVERIGPDGTWELFFDSLPMLADKNQIGGLFQRLMQP</sequence>
<organism evidence="2 3">
    <name type="scientific">Kitasatospora aburaviensis</name>
    <dbReference type="NCBI Taxonomy" id="67265"/>
    <lineage>
        <taxon>Bacteria</taxon>
        <taxon>Bacillati</taxon>
        <taxon>Actinomycetota</taxon>
        <taxon>Actinomycetes</taxon>
        <taxon>Kitasatosporales</taxon>
        <taxon>Streptomycetaceae</taxon>
        <taxon>Kitasatospora</taxon>
    </lineage>
</organism>